<comment type="caution">
    <text evidence="2">The sequence shown here is derived from an EMBL/GenBank/DDBJ whole genome shotgun (WGS) entry which is preliminary data.</text>
</comment>
<dbReference type="EMBL" id="LXQA010244530">
    <property type="protein sequence ID" value="MCI37429.1"/>
    <property type="molecule type" value="Genomic_DNA"/>
</dbReference>
<evidence type="ECO:0000313" key="3">
    <source>
        <dbReference type="Proteomes" id="UP000265520"/>
    </source>
</evidence>
<evidence type="ECO:0000313" key="2">
    <source>
        <dbReference type="EMBL" id="MCI37429.1"/>
    </source>
</evidence>
<dbReference type="Proteomes" id="UP000265520">
    <property type="component" value="Unassembled WGS sequence"/>
</dbReference>
<feature type="non-terminal residue" evidence="2">
    <location>
        <position position="28"/>
    </location>
</feature>
<reference evidence="2 3" key="1">
    <citation type="journal article" date="2018" name="Front. Plant Sci.">
        <title>Red Clover (Trifolium pratense) and Zigzag Clover (T. medium) - A Picture of Genomic Similarities and Differences.</title>
        <authorList>
            <person name="Dluhosova J."/>
            <person name="Istvanek J."/>
            <person name="Nedelnik J."/>
            <person name="Repkova J."/>
        </authorList>
    </citation>
    <scope>NUCLEOTIDE SEQUENCE [LARGE SCALE GENOMIC DNA]</scope>
    <source>
        <strain evidence="3">cv. 10/8</strain>
        <tissue evidence="2">Leaf</tissue>
    </source>
</reference>
<feature type="region of interest" description="Disordered" evidence="1">
    <location>
        <begin position="1"/>
        <end position="28"/>
    </location>
</feature>
<accession>A0A392RM95</accession>
<sequence>MASGTCAPRRSTGVLRRSVSRQQASLLG</sequence>
<organism evidence="2 3">
    <name type="scientific">Trifolium medium</name>
    <dbReference type="NCBI Taxonomy" id="97028"/>
    <lineage>
        <taxon>Eukaryota</taxon>
        <taxon>Viridiplantae</taxon>
        <taxon>Streptophyta</taxon>
        <taxon>Embryophyta</taxon>
        <taxon>Tracheophyta</taxon>
        <taxon>Spermatophyta</taxon>
        <taxon>Magnoliopsida</taxon>
        <taxon>eudicotyledons</taxon>
        <taxon>Gunneridae</taxon>
        <taxon>Pentapetalae</taxon>
        <taxon>rosids</taxon>
        <taxon>fabids</taxon>
        <taxon>Fabales</taxon>
        <taxon>Fabaceae</taxon>
        <taxon>Papilionoideae</taxon>
        <taxon>50 kb inversion clade</taxon>
        <taxon>NPAAA clade</taxon>
        <taxon>Hologalegina</taxon>
        <taxon>IRL clade</taxon>
        <taxon>Trifolieae</taxon>
        <taxon>Trifolium</taxon>
    </lineage>
</organism>
<keyword evidence="3" id="KW-1185">Reference proteome</keyword>
<protein>
    <submittedName>
        <fullName evidence="2">Uncharacterized protein</fullName>
    </submittedName>
</protein>
<evidence type="ECO:0000256" key="1">
    <source>
        <dbReference type="SAM" id="MobiDB-lite"/>
    </source>
</evidence>
<dbReference type="AlphaFoldDB" id="A0A392RM95"/>
<proteinExistence type="predicted"/>
<name>A0A392RM95_9FABA</name>